<dbReference type="EMBL" id="PGGN01000001">
    <property type="protein sequence ID" value="PSH59333.1"/>
    <property type="molecule type" value="Genomic_DNA"/>
</dbReference>
<keyword evidence="1" id="KW-0812">Transmembrane</keyword>
<accession>A0A2P7AYR5</accession>
<evidence type="ECO:0008006" key="4">
    <source>
        <dbReference type="Google" id="ProtNLM"/>
    </source>
</evidence>
<sequence length="157" mass="16425">MLKLLAPLLTSLAAGEVGLAVKRIKRNAVFGVVIALLSTIAVIFLLVAAYIGLADRYGDMRAALTLAGGSLVLAVIAFAAMKVAEGAERKRQRDRTKVDTSALLTVAALAAAPVILRSRALMMLAVPIAAFGGLSLLSKTKSKRRPRRNPSTTSGDV</sequence>
<evidence type="ECO:0000256" key="1">
    <source>
        <dbReference type="SAM" id="Phobius"/>
    </source>
</evidence>
<dbReference type="AlphaFoldDB" id="A0A2P7AYR5"/>
<proteinExistence type="predicted"/>
<evidence type="ECO:0000313" key="2">
    <source>
        <dbReference type="EMBL" id="PSH59333.1"/>
    </source>
</evidence>
<dbReference type="OrthoDB" id="8117033at2"/>
<name>A0A2P7AYR5_9HYPH</name>
<keyword evidence="3" id="KW-1185">Reference proteome</keyword>
<organism evidence="2 3">
    <name type="scientific">Phyllobacterium endophyticum</name>
    <dbReference type="NCBI Taxonomy" id="1149773"/>
    <lineage>
        <taxon>Bacteria</taxon>
        <taxon>Pseudomonadati</taxon>
        <taxon>Pseudomonadota</taxon>
        <taxon>Alphaproteobacteria</taxon>
        <taxon>Hyphomicrobiales</taxon>
        <taxon>Phyllobacteriaceae</taxon>
        <taxon>Phyllobacterium</taxon>
    </lineage>
</organism>
<keyword evidence="1" id="KW-0472">Membrane</keyword>
<feature type="transmembrane region" description="Helical" evidence="1">
    <location>
        <begin position="63"/>
        <end position="81"/>
    </location>
</feature>
<keyword evidence="1" id="KW-1133">Transmembrane helix</keyword>
<reference evidence="3" key="1">
    <citation type="submission" date="2017-11" db="EMBL/GenBank/DDBJ databases">
        <authorList>
            <person name="Kuznetsova I."/>
            <person name="Sazanova A."/>
            <person name="Chirak E."/>
            <person name="Safronova V."/>
            <person name="Willems A."/>
        </authorList>
    </citation>
    <scope>NUCLEOTIDE SEQUENCE [LARGE SCALE GENOMIC DNA]</scope>
    <source>
        <strain evidence="3">PEPV15</strain>
    </source>
</reference>
<comment type="caution">
    <text evidence="2">The sequence shown here is derived from an EMBL/GenBank/DDBJ whole genome shotgun (WGS) entry which is preliminary data.</text>
</comment>
<protein>
    <recommendedName>
        <fullName evidence="4">Phage holin family protein</fullName>
    </recommendedName>
</protein>
<evidence type="ECO:0000313" key="3">
    <source>
        <dbReference type="Proteomes" id="UP000241158"/>
    </source>
</evidence>
<dbReference type="Proteomes" id="UP000241158">
    <property type="component" value="Unassembled WGS sequence"/>
</dbReference>
<feature type="transmembrane region" description="Helical" evidence="1">
    <location>
        <begin position="120"/>
        <end position="138"/>
    </location>
</feature>
<feature type="transmembrane region" description="Helical" evidence="1">
    <location>
        <begin position="30"/>
        <end position="51"/>
    </location>
</feature>
<gene>
    <name evidence="2" type="ORF">CU100_00575</name>
</gene>
<dbReference type="RefSeq" id="WP_106714631.1">
    <property type="nucleotide sequence ID" value="NZ_JACHXT010000002.1"/>
</dbReference>